<dbReference type="RefSeq" id="WP_187027174.1">
    <property type="nucleotide sequence ID" value="NZ_JACRUP010000023.1"/>
</dbReference>
<gene>
    <name evidence="1" type="ORF">H8Q88_19305</name>
</gene>
<accession>A0A9X0RAY7</accession>
<dbReference type="Proteomes" id="UP000615796">
    <property type="component" value="Unassembled WGS sequence"/>
</dbReference>
<dbReference type="AlphaFoldDB" id="A0A9X0RAY7"/>
<keyword evidence="2" id="KW-1185">Reference proteome</keyword>
<reference evidence="1" key="1">
    <citation type="submission" date="2020-08" db="EMBL/GenBank/DDBJ databases">
        <title>Genome Sequencing and Pan-Genome Analysis of Migratory bird Vibrio Strains, Inner Mongolia.</title>
        <authorList>
            <person name="Zheng L."/>
        </authorList>
    </citation>
    <scope>NUCLEOTIDE SEQUENCE</scope>
    <source>
        <strain evidence="1">M13F</strain>
    </source>
</reference>
<organism evidence="1 2">
    <name type="scientific">Vibrio metschnikovii</name>
    <dbReference type="NCBI Taxonomy" id="28172"/>
    <lineage>
        <taxon>Bacteria</taxon>
        <taxon>Pseudomonadati</taxon>
        <taxon>Pseudomonadota</taxon>
        <taxon>Gammaproteobacteria</taxon>
        <taxon>Vibrionales</taxon>
        <taxon>Vibrionaceae</taxon>
        <taxon>Vibrio</taxon>
    </lineage>
</organism>
<comment type="caution">
    <text evidence="1">The sequence shown here is derived from an EMBL/GenBank/DDBJ whole genome shotgun (WGS) entry which is preliminary data.</text>
</comment>
<name>A0A9X0RAY7_VIBME</name>
<proteinExistence type="predicted"/>
<evidence type="ECO:0000313" key="2">
    <source>
        <dbReference type="Proteomes" id="UP000615796"/>
    </source>
</evidence>
<sequence>MFDRNLLKPLETVVFINDFRFVKKGTRAIFIQPDTDSGHSVALVALLDESSESFLKENGFNSVQEHIEHKRKHCIFGESQWYNPFTTCKPYYADIVSKTQLDKAESDIKSQIEKLQNNLSAITEYKDFIFL</sequence>
<evidence type="ECO:0000313" key="1">
    <source>
        <dbReference type="EMBL" id="MBC5853027.1"/>
    </source>
</evidence>
<protein>
    <submittedName>
        <fullName evidence="1">Uncharacterized protein</fullName>
    </submittedName>
</protein>
<dbReference type="EMBL" id="JACRUP010000023">
    <property type="protein sequence ID" value="MBC5853027.1"/>
    <property type="molecule type" value="Genomic_DNA"/>
</dbReference>